<organism evidence="1 2">
    <name type="scientific">Emericellopsis cladophorae</name>
    <dbReference type="NCBI Taxonomy" id="2686198"/>
    <lineage>
        <taxon>Eukaryota</taxon>
        <taxon>Fungi</taxon>
        <taxon>Dikarya</taxon>
        <taxon>Ascomycota</taxon>
        <taxon>Pezizomycotina</taxon>
        <taxon>Sordariomycetes</taxon>
        <taxon>Hypocreomycetidae</taxon>
        <taxon>Hypocreales</taxon>
        <taxon>Bionectriaceae</taxon>
        <taxon>Emericellopsis</taxon>
    </lineage>
</organism>
<comment type="caution">
    <text evidence="1">The sequence shown here is derived from an EMBL/GenBank/DDBJ whole genome shotgun (WGS) entry which is preliminary data.</text>
</comment>
<reference evidence="1" key="1">
    <citation type="journal article" date="2021" name="J Fungi (Basel)">
        <title>Genomic and Metabolomic Analyses of the Marine Fungus Emericellopsis cladophorae: Insights into Saltwater Adaptability Mechanisms and Its Biosynthetic Potential.</title>
        <authorList>
            <person name="Goncalves M.F.M."/>
            <person name="Hilario S."/>
            <person name="Van de Peer Y."/>
            <person name="Esteves A.C."/>
            <person name="Alves A."/>
        </authorList>
    </citation>
    <scope>NUCLEOTIDE SEQUENCE</scope>
    <source>
        <strain evidence="1">MUM 19.33</strain>
    </source>
</reference>
<protein>
    <submittedName>
        <fullName evidence="1">Uncharacterized protein</fullName>
    </submittedName>
</protein>
<reference evidence="1" key="2">
    <citation type="submission" date="2022-07" db="EMBL/GenBank/DDBJ databases">
        <authorList>
            <person name="Goncalves M.F.M."/>
            <person name="Hilario S."/>
            <person name="Van De Peer Y."/>
            <person name="Esteves A.C."/>
            <person name="Alves A."/>
        </authorList>
    </citation>
    <scope>NUCLEOTIDE SEQUENCE</scope>
    <source>
        <strain evidence="1">MUM 19.33</strain>
    </source>
</reference>
<sequence>MSRHYTCLIRTHHITSRKKLHRVRHLAKQQALSSLLVRYGGPPGIMYAESDQLSPLEQWVSSVQALRYKDFNLAIKPAEMAREGHAVPGMGFWETETTEGFRAEMKRRGLEEWWKKGMGYNSR</sequence>
<dbReference type="OrthoDB" id="432412at2759"/>
<gene>
    <name evidence="1" type="ORF">J7T54_004781</name>
</gene>
<dbReference type="Proteomes" id="UP001055219">
    <property type="component" value="Unassembled WGS sequence"/>
</dbReference>
<name>A0A9Q0BH01_9HYPO</name>
<keyword evidence="2" id="KW-1185">Reference proteome</keyword>
<dbReference type="GeneID" id="75831267"/>
<accession>A0A9Q0BH01</accession>
<dbReference type="EMBL" id="JAGIXG020000005">
    <property type="protein sequence ID" value="KAI6784235.1"/>
    <property type="molecule type" value="Genomic_DNA"/>
</dbReference>
<evidence type="ECO:0000313" key="2">
    <source>
        <dbReference type="Proteomes" id="UP001055219"/>
    </source>
</evidence>
<dbReference type="AlphaFoldDB" id="A0A9Q0BH01"/>
<dbReference type="RefSeq" id="XP_051365091.1">
    <property type="nucleotide sequence ID" value="XM_051503471.1"/>
</dbReference>
<proteinExistence type="predicted"/>
<evidence type="ECO:0000313" key="1">
    <source>
        <dbReference type="EMBL" id="KAI6784235.1"/>
    </source>
</evidence>